<feature type="chain" id="PRO_5012225499" evidence="3">
    <location>
        <begin position="24"/>
        <end position="324"/>
    </location>
</feature>
<sequence>MERSRLLLSATICFLFINSFVDGFATTIYATSTITTIPPSVIGYHSFQTSGHPSTTPLPCPEGQHFTTSSAYGYCCSPQSSGNCAFATECKDGTIKGSGFESECGRDTDCVTISVYEYFHMIPPFVKYMNCLQGWTAFTLHRHLPPRTTTSLASATSLPSSERTSTPSTASPTPASTPKPTTTYNIPTSLELHKENTKTREQKQEEVAKISGIIVGTVLFLAIIILALLLGRSKWNKPPRQRSLRIMHEAEGSFRPPPTPARRRPSRHSLHRAYSSREGFRSFEELSHSGTFSPAQELPTVVEERYHSTSVASSPISPCVSSPR</sequence>
<dbReference type="OrthoDB" id="4188269at2759"/>
<keyword evidence="3" id="KW-0732">Signal</keyword>
<evidence type="ECO:0000256" key="3">
    <source>
        <dbReference type="SAM" id="SignalP"/>
    </source>
</evidence>
<organism evidence="4 5">
    <name type="scientific">Helicocarpus griseus UAMH5409</name>
    <dbReference type="NCBI Taxonomy" id="1447875"/>
    <lineage>
        <taxon>Eukaryota</taxon>
        <taxon>Fungi</taxon>
        <taxon>Dikarya</taxon>
        <taxon>Ascomycota</taxon>
        <taxon>Pezizomycotina</taxon>
        <taxon>Eurotiomycetes</taxon>
        <taxon>Eurotiomycetidae</taxon>
        <taxon>Onygenales</taxon>
        <taxon>Ajellomycetaceae</taxon>
        <taxon>Helicocarpus</taxon>
    </lineage>
</organism>
<comment type="caution">
    <text evidence="4">The sequence shown here is derived from an EMBL/GenBank/DDBJ whole genome shotgun (WGS) entry which is preliminary data.</text>
</comment>
<keyword evidence="5" id="KW-1185">Reference proteome</keyword>
<dbReference type="Proteomes" id="UP000223968">
    <property type="component" value="Unassembled WGS sequence"/>
</dbReference>
<keyword evidence="2" id="KW-0812">Transmembrane</keyword>
<keyword evidence="2" id="KW-0472">Membrane</keyword>
<feature type="region of interest" description="Disordered" evidence="1">
    <location>
        <begin position="304"/>
        <end position="324"/>
    </location>
</feature>
<feature type="transmembrane region" description="Helical" evidence="2">
    <location>
        <begin position="210"/>
        <end position="230"/>
    </location>
</feature>
<keyword evidence="2" id="KW-1133">Transmembrane helix</keyword>
<proteinExistence type="predicted"/>
<evidence type="ECO:0000256" key="1">
    <source>
        <dbReference type="SAM" id="MobiDB-lite"/>
    </source>
</evidence>
<feature type="region of interest" description="Disordered" evidence="1">
    <location>
        <begin position="247"/>
        <end position="268"/>
    </location>
</feature>
<gene>
    <name evidence="4" type="ORF">AJ79_07258</name>
</gene>
<feature type="signal peptide" evidence="3">
    <location>
        <begin position="1"/>
        <end position="23"/>
    </location>
</feature>
<reference evidence="4 5" key="1">
    <citation type="submission" date="2017-10" db="EMBL/GenBank/DDBJ databases">
        <title>Comparative genomics in systemic dimorphic fungi from Ajellomycetaceae.</title>
        <authorList>
            <person name="Munoz J.F."/>
            <person name="Mcewen J.G."/>
            <person name="Clay O.K."/>
            <person name="Cuomo C.A."/>
        </authorList>
    </citation>
    <scope>NUCLEOTIDE SEQUENCE [LARGE SCALE GENOMIC DNA]</scope>
    <source>
        <strain evidence="4 5">UAMH5409</strain>
    </source>
</reference>
<feature type="compositionally biased region" description="Polar residues" evidence="1">
    <location>
        <begin position="308"/>
        <end position="324"/>
    </location>
</feature>
<dbReference type="EMBL" id="PDNB01000143">
    <property type="protein sequence ID" value="PGH03782.1"/>
    <property type="molecule type" value="Genomic_DNA"/>
</dbReference>
<dbReference type="AlphaFoldDB" id="A0A2B7X4X3"/>
<evidence type="ECO:0000313" key="5">
    <source>
        <dbReference type="Proteomes" id="UP000223968"/>
    </source>
</evidence>
<feature type="compositionally biased region" description="Low complexity" evidence="1">
    <location>
        <begin position="149"/>
        <end position="183"/>
    </location>
</feature>
<name>A0A2B7X4X3_9EURO</name>
<evidence type="ECO:0000256" key="2">
    <source>
        <dbReference type="SAM" id="Phobius"/>
    </source>
</evidence>
<feature type="region of interest" description="Disordered" evidence="1">
    <location>
        <begin position="149"/>
        <end position="187"/>
    </location>
</feature>
<evidence type="ECO:0000313" key="4">
    <source>
        <dbReference type="EMBL" id="PGH03782.1"/>
    </source>
</evidence>
<protein>
    <submittedName>
        <fullName evidence="4">Uncharacterized protein</fullName>
    </submittedName>
</protein>
<accession>A0A2B7X4X3</accession>